<accession>A0AAE3AME5</accession>
<dbReference type="GO" id="GO:0008289">
    <property type="term" value="F:lipid binding"/>
    <property type="evidence" value="ECO:0007669"/>
    <property type="project" value="UniProtKB-KW"/>
</dbReference>
<keyword evidence="3 8" id="KW-0235">DNA replication</keyword>
<dbReference type="Pfam" id="PF11638">
    <property type="entry name" value="DnaA_N"/>
    <property type="match status" value="1"/>
</dbReference>
<keyword evidence="4 8" id="KW-0547">Nucleotide-binding</keyword>
<evidence type="ECO:0000313" key="15">
    <source>
        <dbReference type="Proteomes" id="UP001199424"/>
    </source>
</evidence>
<dbReference type="NCBIfam" id="TIGR00362">
    <property type="entry name" value="DnaA"/>
    <property type="match status" value="1"/>
</dbReference>
<dbReference type="InterPro" id="IPR013159">
    <property type="entry name" value="DnaA_C"/>
</dbReference>
<sequence>MESFLEAWDLICDYCKKQVTDVSYETWFSKLVPISLDFGAGVAIIQAPNEFNKSTIERGFHKCLNDAVQSVFGEAFTYKLITPMEKKEKERVPDDDEYEYTFETFIEGSSNKFACAACRYVAKEPAKNYNPLFIYGNSGLGKTHLLNAIGHELKKNFPDKDIIYVKGDQFANELIEAIRAGTTVSFREKYRKADALLIDDIQFIAGKESTQEEFFHTFNTLYESKKQIVLTSDRPPRDIATLEDRLKTRFEWGLTADVQPPDFETRMAIIKRKAELVGLSVPDNVCEFIAQKLKSNIRQLEGTVKKLNAIHLVEGATPTISTAQRAISDIVNNEQPAPVTVSKIIEEVGRTYGVSPEDIKSSKRNANVSFARQISMYVVREITQMPMVEIGKEFGGRDHSTVVYAIQQIEEKSARDPVTKATVSDIIKNIRDR</sequence>
<evidence type="ECO:0000256" key="1">
    <source>
        <dbReference type="ARBA" id="ARBA00006583"/>
    </source>
</evidence>
<feature type="binding site" evidence="8">
    <location>
        <position position="139"/>
    </location>
    <ligand>
        <name>ATP</name>
        <dbReference type="ChEBI" id="CHEBI:30616"/>
    </ligand>
</feature>
<keyword evidence="7 8" id="KW-0238">DNA-binding</keyword>
<dbReference type="InterPro" id="IPR001957">
    <property type="entry name" value="Chromosome_initiator_DnaA"/>
</dbReference>
<feature type="region of interest" description="Domain I, interacts with DnaA modulators" evidence="8">
    <location>
        <begin position="1"/>
        <end position="90"/>
    </location>
</feature>
<dbReference type="EMBL" id="JAJEQC010000008">
    <property type="protein sequence ID" value="MCC2137243.1"/>
    <property type="molecule type" value="Genomic_DNA"/>
</dbReference>
<dbReference type="PRINTS" id="PR00051">
    <property type="entry name" value="DNAA"/>
</dbReference>
<dbReference type="InterPro" id="IPR024633">
    <property type="entry name" value="DnaA_N_dom"/>
</dbReference>
<feature type="domain" description="Chromosomal replication initiator DnaA C-terminal" evidence="13">
    <location>
        <begin position="340"/>
        <end position="409"/>
    </location>
</feature>
<keyword evidence="15" id="KW-1185">Reference proteome</keyword>
<comment type="caution">
    <text evidence="14">The sequence shown here is derived from an EMBL/GenBank/DDBJ whole genome shotgun (WGS) entry which is preliminary data.</text>
</comment>
<feature type="binding site" evidence="8">
    <location>
        <position position="141"/>
    </location>
    <ligand>
        <name>ATP</name>
        <dbReference type="ChEBI" id="CHEBI:30616"/>
    </ligand>
</feature>
<dbReference type="GO" id="GO:0005737">
    <property type="term" value="C:cytoplasm"/>
    <property type="evidence" value="ECO:0007669"/>
    <property type="project" value="UniProtKB-SubCell"/>
</dbReference>
<feature type="binding site" evidence="8">
    <location>
        <position position="143"/>
    </location>
    <ligand>
        <name>ATP</name>
        <dbReference type="ChEBI" id="CHEBI:30616"/>
    </ligand>
</feature>
<evidence type="ECO:0000259" key="12">
    <source>
        <dbReference type="SMART" id="SM00382"/>
    </source>
</evidence>
<dbReference type="CDD" id="cd06571">
    <property type="entry name" value="Bac_DnaA_C"/>
    <property type="match status" value="1"/>
</dbReference>
<dbReference type="InterPro" id="IPR020591">
    <property type="entry name" value="Chromosome_initiator_DnaA-like"/>
</dbReference>
<dbReference type="Gene3D" id="3.40.50.300">
    <property type="entry name" value="P-loop containing nucleotide triphosphate hydrolases"/>
    <property type="match status" value="1"/>
</dbReference>
<comment type="domain">
    <text evidence="8">Domain I is involved in oligomerization and binding regulators, domain II is flexibile and of varying length in different bacteria, domain III forms the AAA+ region, while domain IV binds dsDNA.</text>
</comment>
<name>A0AAE3AME5_9FIRM</name>
<dbReference type="Pfam" id="PF00308">
    <property type="entry name" value="Bac_DnaA"/>
    <property type="match status" value="1"/>
</dbReference>
<dbReference type="InterPro" id="IPR038454">
    <property type="entry name" value="DnaA_N_sf"/>
</dbReference>
<evidence type="ECO:0000256" key="9">
    <source>
        <dbReference type="NCBIfam" id="TIGR00362"/>
    </source>
</evidence>
<dbReference type="InterPro" id="IPR003593">
    <property type="entry name" value="AAA+_ATPase"/>
</dbReference>
<evidence type="ECO:0000259" key="13">
    <source>
        <dbReference type="SMART" id="SM00760"/>
    </source>
</evidence>
<evidence type="ECO:0000256" key="11">
    <source>
        <dbReference type="RuleBase" id="RU004227"/>
    </source>
</evidence>
<evidence type="ECO:0000256" key="5">
    <source>
        <dbReference type="ARBA" id="ARBA00022840"/>
    </source>
</evidence>
<dbReference type="SMART" id="SM00382">
    <property type="entry name" value="AAA"/>
    <property type="match status" value="1"/>
</dbReference>
<dbReference type="AlphaFoldDB" id="A0AAE3AME5"/>
<dbReference type="GO" id="GO:0006275">
    <property type="term" value="P:regulation of DNA replication"/>
    <property type="evidence" value="ECO:0007669"/>
    <property type="project" value="UniProtKB-UniRule"/>
</dbReference>
<dbReference type="CDD" id="cd00009">
    <property type="entry name" value="AAA"/>
    <property type="match status" value="1"/>
</dbReference>
<dbReference type="InterPro" id="IPR018312">
    <property type="entry name" value="Chromosome_initiator_DnaA_CS"/>
</dbReference>
<dbReference type="PANTHER" id="PTHR30050">
    <property type="entry name" value="CHROMOSOMAL REPLICATION INITIATOR PROTEIN DNAA"/>
    <property type="match status" value="1"/>
</dbReference>
<comment type="similarity">
    <text evidence="1 8 11">Belongs to the DnaA family.</text>
</comment>
<comment type="caution">
    <text evidence="8">Lacks conserved residue(s) required for the propagation of feature annotation.</text>
</comment>
<evidence type="ECO:0000256" key="7">
    <source>
        <dbReference type="ARBA" id="ARBA00023125"/>
    </source>
</evidence>
<proteinExistence type="inferred from homology"/>
<reference evidence="14" key="1">
    <citation type="submission" date="2021-10" db="EMBL/GenBank/DDBJ databases">
        <title>Anaerobic single-cell dispensing facilitates the cultivation of human gut bacteria.</title>
        <authorList>
            <person name="Afrizal A."/>
        </authorList>
    </citation>
    <scope>NUCLEOTIDE SEQUENCE</scope>
    <source>
        <strain evidence="14">CLA-AA-H250</strain>
    </source>
</reference>
<dbReference type="GO" id="GO:0005886">
    <property type="term" value="C:plasma membrane"/>
    <property type="evidence" value="ECO:0007669"/>
    <property type="project" value="TreeGrafter"/>
</dbReference>
<dbReference type="SUPFAM" id="SSF52540">
    <property type="entry name" value="P-loop containing nucleoside triphosphate hydrolases"/>
    <property type="match status" value="1"/>
</dbReference>
<dbReference type="FunFam" id="3.40.50.300:FF:000668">
    <property type="entry name" value="Chromosomal replication initiator protein DnaA"/>
    <property type="match status" value="1"/>
</dbReference>
<dbReference type="Proteomes" id="UP001199424">
    <property type="component" value="Unassembled WGS sequence"/>
</dbReference>
<evidence type="ECO:0000256" key="6">
    <source>
        <dbReference type="ARBA" id="ARBA00023121"/>
    </source>
</evidence>
<dbReference type="InterPro" id="IPR013317">
    <property type="entry name" value="DnaA_dom"/>
</dbReference>
<evidence type="ECO:0000256" key="8">
    <source>
        <dbReference type="HAMAP-Rule" id="MF_00377"/>
    </source>
</evidence>
<dbReference type="InterPro" id="IPR010921">
    <property type="entry name" value="Trp_repressor/repl_initiator"/>
</dbReference>
<comment type="subcellular location">
    <subcellularLocation>
        <location evidence="8">Cytoplasm</location>
    </subcellularLocation>
</comment>
<keyword evidence="2 8" id="KW-0963">Cytoplasm</keyword>
<dbReference type="Gene3D" id="3.30.300.180">
    <property type="match status" value="1"/>
</dbReference>
<protein>
    <recommendedName>
        <fullName evidence="8 9">Chromosomal replication initiator protein DnaA</fullName>
    </recommendedName>
</protein>
<dbReference type="PROSITE" id="PS01008">
    <property type="entry name" value="DNAA"/>
    <property type="match status" value="1"/>
</dbReference>
<dbReference type="InterPro" id="IPR027417">
    <property type="entry name" value="P-loop_NTPase"/>
</dbReference>
<keyword evidence="5 8" id="KW-0067">ATP-binding</keyword>
<gene>
    <name evidence="8 14" type="primary">dnaA</name>
    <name evidence="14" type="ORF">LKD31_09450</name>
</gene>
<organism evidence="14 15">
    <name type="scientific">Hominenteromicrobium mulieris</name>
    <dbReference type="NCBI Taxonomy" id="2885357"/>
    <lineage>
        <taxon>Bacteria</taxon>
        <taxon>Bacillati</taxon>
        <taxon>Bacillota</taxon>
        <taxon>Clostridia</taxon>
        <taxon>Eubacteriales</taxon>
        <taxon>Oscillospiraceae</taxon>
        <taxon>Hominenteromicrobium</taxon>
    </lineage>
</organism>
<dbReference type="GO" id="GO:0005524">
    <property type="term" value="F:ATP binding"/>
    <property type="evidence" value="ECO:0007669"/>
    <property type="project" value="UniProtKB-UniRule"/>
</dbReference>
<dbReference type="HAMAP" id="MF_00377">
    <property type="entry name" value="DnaA_bact"/>
    <property type="match status" value="1"/>
</dbReference>
<keyword evidence="6 8" id="KW-0446">Lipid-binding</keyword>
<evidence type="ECO:0000256" key="4">
    <source>
        <dbReference type="ARBA" id="ARBA00022741"/>
    </source>
</evidence>
<dbReference type="PANTHER" id="PTHR30050:SF2">
    <property type="entry name" value="CHROMOSOMAL REPLICATION INITIATOR PROTEIN DNAA"/>
    <property type="match status" value="1"/>
</dbReference>
<evidence type="ECO:0000256" key="2">
    <source>
        <dbReference type="ARBA" id="ARBA00022490"/>
    </source>
</evidence>
<dbReference type="SMART" id="SM00760">
    <property type="entry name" value="Bac_DnaA_C"/>
    <property type="match status" value="1"/>
</dbReference>
<evidence type="ECO:0000256" key="10">
    <source>
        <dbReference type="RuleBase" id="RU000577"/>
    </source>
</evidence>
<dbReference type="RefSeq" id="WP_308449492.1">
    <property type="nucleotide sequence ID" value="NZ_JAJEQC010000008.1"/>
</dbReference>
<feature type="domain" description="AAA+ ATPase" evidence="12">
    <location>
        <begin position="128"/>
        <end position="256"/>
    </location>
</feature>
<dbReference type="GO" id="GO:0003688">
    <property type="term" value="F:DNA replication origin binding"/>
    <property type="evidence" value="ECO:0007669"/>
    <property type="project" value="UniProtKB-UniRule"/>
</dbReference>
<feature type="binding site" evidence="8">
    <location>
        <position position="142"/>
    </location>
    <ligand>
        <name>ATP</name>
        <dbReference type="ChEBI" id="CHEBI:30616"/>
    </ligand>
</feature>
<feature type="region of interest" description="Domain III, AAA+ region" evidence="8">
    <location>
        <begin position="95"/>
        <end position="311"/>
    </location>
</feature>
<dbReference type="GO" id="GO:0006270">
    <property type="term" value="P:DNA replication initiation"/>
    <property type="evidence" value="ECO:0007669"/>
    <property type="project" value="UniProtKB-UniRule"/>
</dbReference>
<comment type="function">
    <text evidence="8 10">Plays an essential role in the initiation and regulation of chromosomal replication. ATP-DnaA binds to the origin of replication (oriC) to initiate formation of the DNA replication initiation complex once per cell cycle. Binds the DnaA box (a 9 base pair repeat at the origin) and separates the double-stranded (ds)DNA. Forms a right-handed helical filament on oriC DNA; dsDNA binds to the exterior of the filament while single-stranded (ss)DNA is stabiized in the filament's interior. The ATP-DnaA-oriC complex binds and stabilizes one strand of the AT-rich DNA unwinding element (DUE), permitting loading of DNA polymerase. After initiation quickly degrades to an ADP-DnaA complex that is not apt for DNA replication. Binds acidic phospholipids.</text>
</comment>
<dbReference type="Gene3D" id="1.10.8.60">
    <property type="match status" value="1"/>
</dbReference>
<evidence type="ECO:0000256" key="3">
    <source>
        <dbReference type="ARBA" id="ARBA00022705"/>
    </source>
</evidence>
<dbReference type="Pfam" id="PF08299">
    <property type="entry name" value="Bac_DnaA_C"/>
    <property type="match status" value="1"/>
</dbReference>
<dbReference type="Gene3D" id="1.10.1750.10">
    <property type="match status" value="1"/>
</dbReference>
<comment type="subunit">
    <text evidence="8">Oligomerizes as a right-handed, spiral filament on DNA at oriC.</text>
</comment>
<evidence type="ECO:0000313" key="14">
    <source>
        <dbReference type="EMBL" id="MCC2137243.1"/>
    </source>
</evidence>
<dbReference type="SUPFAM" id="SSF48295">
    <property type="entry name" value="TrpR-like"/>
    <property type="match status" value="1"/>
</dbReference>
<feature type="region of interest" description="Domain IV, binds dsDNA" evidence="8">
    <location>
        <begin position="312"/>
        <end position="433"/>
    </location>
</feature>